<comment type="caution">
    <text evidence="1">The sequence shown here is derived from an EMBL/GenBank/DDBJ whole genome shotgun (WGS) entry which is preliminary data.</text>
</comment>
<protein>
    <submittedName>
        <fullName evidence="1">Uncharacterized protein</fullName>
    </submittedName>
</protein>
<evidence type="ECO:0000313" key="2">
    <source>
        <dbReference type="Proteomes" id="UP000257479"/>
    </source>
</evidence>
<dbReference type="Proteomes" id="UP000257479">
    <property type="component" value="Unassembled WGS sequence"/>
</dbReference>
<accession>A0A3C1KH86</accession>
<dbReference type="AlphaFoldDB" id="A0A3C1KH86"/>
<name>A0A3C1KH86_9MICO</name>
<sequence length="110" mass="12274">MDTLLDALDLHHAIGRRIEQVETASAHADAIAAGIARPNPQYFDLLLLRLTEDRQFLSAYAQTIAERIAVLPYADQAEQATAHLRPVTEAIERANLAHARVRHAREEART</sequence>
<evidence type="ECO:0000313" key="1">
    <source>
        <dbReference type="EMBL" id="HAN26049.1"/>
    </source>
</evidence>
<dbReference type="EMBL" id="DMNG01000279">
    <property type="protein sequence ID" value="HAN26049.1"/>
    <property type="molecule type" value="Genomic_DNA"/>
</dbReference>
<proteinExistence type="predicted"/>
<reference evidence="1 2" key="1">
    <citation type="journal article" date="2018" name="Nat. Biotechnol.">
        <title>A standardized bacterial taxonomy based on genome phylogeny substantially revises the tree of life.</title>
        <authorList>
            <person name="Parks D.H."/>
            <person name="Chuvochina M."/>
            <person name="Waite D.W."/>
            <person name="Rinke C."/>
            <person name="Skarshewski A."/>
            <person name="Chaumeil P.A."/>
            <person name="Hugenholtz P."/>
        </authorList>
    </citation>
    <scope>NUCLEOTIDE SEQUENCE [LARGE SCALE GENOMIC DNA]</scope>
    <source>
        <strain evidence="1">UBA9152</strain>
    </source>
</reference>
<gene>
    <name evidence="1" type="ORF">DCP95_16000</name>
</gene>
<organism evidence="1 2">
    <name type="scientific">Microbacterium ginsengisoli</name>
    <dbReference type="NCBI Taxonomy" id="400772"/>
    <lineage>
        <taxon>Bacteria</taxon>
        <taxon>Bacillati</taxon>
        <taxon>Actinomycetota</taxon>
        <taxon>Actinomycetes</taxon>
        <taxon>Micrococcales</taxon>
        <taxon>Microbacteriaceae</taxon>
        <taxon>Microbacterium</taxon>
    </lineage>
</organism>